<feature type="domain" description="Trafficking protein particle complex subunit 11 C-terminal" evidence="9">
    <location>
        <begin position="1056"/>
        <end position="1099"/>
    </location>
</feature>
<comment type="similarity">
    <text evidence="3">Belongs to the TRAPPC11 family.</text>
</comment>
<dbReference type="AlphaFoldDB" id="A0AAV4Q675"/>
<protein>
    <recommendedName>
        <fullName evidence="4">Trafficking protein particle complex subunit 11</fullName>
    </recommendedName>
</protein>
<reference evidence="10 11" key="1">
    <citation type="submission" date="2021-06" db="EMBL/GenBank/DDBJ databases">
        <title>Caerostris darwini draft genome.</title>
        <authorList>
            <person name="Kono N."/>
            <person name="Arakawa K."/>
        </authorList>
    </citation>
    <scope>NUCLEOTIDE SEQUENCE [LARGE SCALE GENOMIC DNA]</scope>
</reference>
<evidence type="ECO:0000256" key="6">
    <source>
        <dbReference type="ARBA" id="ARBA00022892"/>
    </source>
</evidence>
<dbReference type="Pfam" id="PF11817">
    <property type="entry name" value="Foie-gras_1"/>
    <property type="match status" value="1"/>
</dbReference>
<name>A0AAV4Q675_9ARAC</name>
<keyword evidence="7" id="KW-0333">Golgi apparatus</keyword>
<gene>
    <name evidence="10" type="primary">trappc11</name>
    <name evidence="10" type="ORF">CDAR_31321</name>
</gene>
<dbReference type="InterPro" id="IPR021773">
    <property type="entry name" value="TPC11"/>
</dbReference>
<sequence length="1141" mass="130446">MSAGIPQGTSWIILMALDIGDLPFELTSNPSAYVAVTGLDIENNAIHRTIWESFTTNRQDRVPLFLKLLRDGQEFPKAKQKRTSYDWYVPKGILKTNWLSKHLTEVPAVAVQFVDLDWDSPSWSEKRLECANKLGVLRDSLQLRSTRVALVLIQKRAALPGADDQIAAERAASLCSACDLSGKTLFVLPHSDHLYGYTLRLQNAFYELAQTYYHHECRRIKNHKDHLNKTTHQLLFVRHQFKIAFLTELKQDIAAALKSYKQAYANLMEVRASDANLLEIKTVAGFINYKMCRLSFLNGTPLDAISQFRNHVDIFKNKIGHPELTFEHSAWMSKQFSHFGDLFEDAVQQGLNAIQTQHPGFYYQQAANHASNRKAMCYKLCKNIQEAPDFEVLEGADTLEFYGQRPWRSCCQSLEPPDPQKELKGIMALKYKEYHEVDHSMIIIPLLSSAVAQFKKYKCPRMKRQLTVEMGEEYYCYKDYKQALTLLKHVLWDYRVEKWRPIVSSILTTALRSAYLSANIQDYISLGIEMISNWILCSTDEKTVMQNNINNVLLGKPLLAMPGISEQDNKEAEKLWQETMQSHTEPLIFTIQMTSVVPFIECKAGFVSENYMADQRITVTVYLRMNCPQPMSFSKLNVLFNNERYNSFCEVPLVHDKIGHSEEKNMHKLYLVPRNTHTFTFNFIPDLNDIGKVIQITSVALQLGSEDYLCAVLHWTTPPETFSLITPSAMTIKAGSFSDDPTFQNIIPLSHTNILPRNAHISIKIDHQPPALINEFYVFRLSITNDEISKINNVILIVGLKEGQEQFVHESTHLCDKAEHTSQKFVTYLKNVSLGDMSPGEKVEKCIFMKATEVSVRKLFFEITYDIDVEIDDQLLHCCCSKSQDLEVFTVEPFEFVFKVLNMKFEEQQSVRAEEPFILKIDIHSYSSLPLLLEDSSIELPHQISFVDEDVVSQLKKLTLHFSEAASECFVLVTPLDCLPRINAGTFSLKWKRDSSDELHYSVTTLVTLPSLDVIQPPIYVQLSSPAYGAVRTPMTVTYSIHNRTTYVQEMKLVYDSSDAFMYAGNKEIHFRILPRDVYEMSYNLYPLVAGYAVLPNIRLTLNAGKSSEMSLDDLIKEMIPSHIFVMPHGRQNFGDAVVSA</sequence>
<evidence type="ECO:0000256" key="7">
    <source>
        <dbReference type="ARBA" id="ARBA00023034"/>
    </source>
</evidence>
<dbReference type="PANTHER" id="PTHR14374">
    <property type="entry name" value="FOIE GRAS"/>
    <property type="match status" value="1"/>
</dbReference>
<accession>A0AAV4Q675</accession>
<dbReference type="Pfam" id="PF12742">
    <property type="entry name" value="Gryzun-like"/>
    <property type="match status" value="1"/>
</dbReference>
<evidence type="ECO:0000256" key="4">
    <source>
        <dbReference type="ARBA" id="ARBA00021520"/>
    </source>
</evidence>
<evidence type="ECO:0000256" key="1">
    <source>
        <dbReference type="ARBA" id="ARBA00001995"/>
    </source>
</evidence>
<evidence type="ECO:0000256" key="2">
    <source>
        <dbReference type="ARBA" id="ARBA00004222"/>
    </source>
</evidence>
<comment type="caution">
    <text evidence="10">The sequence shown here is derived from an EMBL/GenBank/DDBJ whole genome shotgun (WGS) entry which is preliminary data.</text>
</comment>
<organism evidence="10 11">
    <name type="scientific">Caerostris darwini</name>
    <dbReference type="NCBI Taxonomy" id="1538125"/>
    <lineage>
        <taxon>Eukaryota</taxon>
        <taxon>Metazoa</taxon>
        <taxon>Ecdysozoa</taxon>
        <taxon>Arthropoda</taxon>
        <taxon>Chelicerata</taxon>
        <taxon>Arachnida</taxon>
        <taxon>Araneae</taxon>
        <taxon>Araneomorphae</taxon>
        <taxon>Entelegynae</taxon>
        <taxon>Araneoidea</taxon>
        <taxon>Araneidae</taxon>
        <taxon>Caerostris</taxon>
    </lineage>
</organism>
<dbReference type="GO" id="GO:0016192">
    <property type="term" value="P:vesicle-mediated transport"/>
    <property type="evidence" value="ECO:0007669"/>
    <property type="project" value="UniProtKB-KW"/>
</dbReference>
<evidence type="ECO:0000256" key="3">
    <source>
        <dbReference type="ARBA" id="ARBA00007051"/>
    </source>
</evidence>
<dbReference type="PANTHER" id="PTHR14374:SF0">
    <property type="entry name" value="TRAFFICKING PROTEIN PARTICLE COMPLEX SUBUNIT 11"/>
    <property type="match status" value="1"/>
</dbReference>
<comment type="subcellular location">
    <subcellularLocation>
        <location evidence="2">Golgi apparatus</location>
        <location evidence="2">cis-Golgi network</location>
    </subcellularLocation>
</comment>
<proteinExistence type="inferred from homology"/>
<evidence type="ECO:0000313" key="11">
    <source>
        <dbReference type="Proteomes" id="UP001054837"/>
    </source>
</evidence>
<evidence type="ECO:0000259" key="9">
    <source>
        <dbReference type="Pfam" id="PF12742"/>
    </source>
</evidence>
<feature type="domain" description="Trafficking protein particle complex subunit 11" evidence="8">
    <location>
        <begin position="276"/>
        <end position="532"/>
    </location>
</feature>
<keyword evidence="11" id="KW-1185">Reference proteome</keyword>
<evidence type="ECO:0000256" key="5">
    <source>
        <dbReference type="ARBA" id="ARBA00022448"/>
    </source>
</evidence>
<keyword evidence="5" id="KW-0813">Transport</keyword>
<evidence type="ECO:0000259" key="8">
    <source>
        <dbReference type="Pfam" id="PF11817"/>
    </source>
</evidence>
<comment type="function">
    <text evidence="1">Involved in endoplasmic reticulum to Golgi apparatus trafficking at a very early stage.</text>
</comment>
<dbReference type="InterPro" id="IPR025876">
    <property type="entry name" value="TRAPPC11_C"/>
</dbReference>
<evidence type="ECO:0000313" key="10">
    <source>
        <dbReference type="EMBL" id="GIY04049.1"/>
    </source>
</evidence>
<dbReference type="GO" id="GO:0005794">
    <property type="term" value="C:Golgi apparatus"/>
    <property type="evidence" value="ECO:0007669"/>
    <property type="project" value="UniProtKB-SubCell"/>
</dbReference>
<keyword evidence="6" id="KW-0931">ER-Golgi transport</keyword>
<dbReference type="Proteomes" id="UP001054837">
    <property type="component" value="Unassembled WGS sequence"/>
</dbReference>
<dbReference type="EMBL" id="BPLQ01003884">
    <property type="protein sequence ID" value="GIY04049.1"/>
    <property type="molecule type" value="Genomic_DNA"/>
</dbReference>